<feature type="non-terminal residue" evidence="1">
    <location>
        <position position="1"/>
    </location>
</feature>
<name>A0AAV9ZN79_9AGAR</name>
<sequence>PFDGVILVFSGDFFQLPPVQQTPLYMPVVSNFRSKKSNERQYLARLGRLSWKQIDTVIELTEQNRMKADLQYAEAVLHVRKRQCRYYYSIHES</sequence>
<comment type="caution">
    <text evidence="1">The sequence shown here is derived from an EMBL/GenBank/DDBJ whole genome shotgun (WGS) entry which is preliminary data.</text>
</comment>
<dbReference type="AlphaFoldDB" id="A0AAV9ZN79"/>
<gene>
    <name evidence="1" type="ORF">R3P38DRAFT_2574705</name>
</gene>
<dbReference type="Proteomes" id="UP001362999">
    <property type="component" value="Unassembled WGS sequence"/>
</dbReference>
<reference evidence="1 2" key="1">
    <citation type="journal article" date="2024" name="J Genomics">
        <title>Draft genome sequencing and assembly of Favolaschia claudopus CIRM-BRFM 2984 isolated from oak limbs.</title>
        <authorList>
            <person name="Navarro D."/>
            <person name="Drula E."/>
            <person name="Chaduli D."/>
            <person name="Cazenave R."/>
            <person name="Ahrendt S."/>
            <person name="Wang J."/>
            <person name="Lipzen A."/>
            <person name="Daum C."/>
            <person name="Barry K."/>
            <person name="Grigoriev I.V."/>
            <person name="Favel A."/>
            <person name="Rosso M.N."/>
            <person name="Martin F."/>
        </authorList>
    </citation>
    <scope>NUCLEOTIDE SEQUENCE [LARGE SCALE GENOMIC DNA]</scope>
    <source>
        <strain evidence="1 2">CIRM-BRFM 2984</strain>
    </source>
</reference>
<evidence type="ECO:0000313" key="1">
    <source>
        <dbReference type="EMBL" id="KAK6987648.1"/>
    </source>
</evidence>
<keyword evidence="2" id="KW-1185">Reference proteome</keyword>
<evidence type="ECO:0008006" key="3">
    <source>
        <dbReference type="Google" id="ProtNLM"/>
    </source>
</evidence>
<evidence type="ECO:0000313" key="2">
    <source>
        <dbReference type="Proteomes" id="UP001362999"/>
    </source>
</evidence>
<protein>
    <recommendedName>
        <fullName evidence="3">ATP-dependent DNA helicase</fullName>
    </recommendedName>
</protein>
<accession>A0AAV9ZN79</accession>
<proteinExistence type="predicted"/>
<dbReference type="EMBL" id="JAWWNJ010000130">
    <property type="protein sequence ID" value="KAK6987648.1"/>
    <property type="molecule type" value="Genomic_DNA"/>
</dbReference>
<organism evidence="1 2">
    <name type="scientific">Favolaschia claudopus</name>
    <dbReference type="NCBI Taxonomy" id="2862362"/>
    <lineage>
        <taxon>Eukaryota</taxon>
        <taxon>Fungi</taxon>
        <taxon>Dikarya</taxon>
        <taxon>Basidiomycota</taxon>
        <taxon>Agaricomycotina</taxon>
        <taxon>Agaricomycetes</taxon>
        <taxon>Agaricomycetidae</taxon>
        <taxon>Agaricales</taxon>
        <taxon>Marasmiineae</taxon>
        <taxon>Mycenaceae</taxon>
        <taxon>Favolaschia</taxon>
    </lineage>
</organism>